<dbReference type="InterPro" id="IPR016053">
    <property type="entry name" value="Haem_Oase-like"/>
</dbReference>
<gene>
    <name evidence="1" type="ORF">FHW18_002695</name>
</gene>
<reference evidence="1 2" key="1">
    <citation type="submission" date="2020-07" db="EMBL/GenBank/DDBJ databases">
        <title>Genomic Encyclopedia of Type Strains, Phase IV (KMG-V): Genome sequencing to study the core and pangenomes of soil and plant-associated prokaryotes.</title>
        <authorList>
            <person name="Whitman W."/>
        </authorList>
    </citation>
    <scope>NUCLEOTIDE SEQUENCE [LARGE SCALE GENOMIC DNA]</scope>
    <source>
        <strain evidence="1 2">SAS40</strain>
    </source>
</reference>
<dbReference type="SUPFAM" id="SSF48613">
    <property type="entry name" value="Heme oxygenase-like"/>
    <property type="match status" value="1"/>
</dbReference>
<dbReference type="RefSeq" id="WP_179587068.1">
    <property type="nucleotide sequence ID" value="NZ_JACBYR010000001.1"/>
</dbReference>
<comment type="caution">
    <text evidence="1">The sequence shown here is derived from an EMBL/GenBank/DDBJ whole genome shotgun (WGS) entry which is preliminary data.</text>
</comment>
<dbReference type="GO" id="GO:0004392">
    <property type="term" value="F:heme oxygenase (decyclizing) activity"/>
    <property type="evidence" value="ECO:0007669"/>
    <property type="project" value="InterPro"/>
</dbReference>
<dbReference type="Gene3D" id="1.20.910.10">
    <property type="entry name" value="Heme oxygenase-like"/>
    <property type="match status" value="1"/>
</dbReference>
<dbReference type="InterPro" id="IPR016084">
    <property type="entry name" value="Haem_Oase-like_multi-hlx"/>
</dbReference>
<sequence>MSSPLSTDASPGSVAETPLTLSQRLKAETARLHDMLDQLVMSTQPFDNRENYGRFVLTQYLFQRDIESLYDDARLQAMIPDLPSRPRLAAAAMDLQDLAVVVPDDADAPAAARLAMEEGLGWLYVSEGSKLGAAFLFKEAAARLGLSETVGARNLAAPEGGRGAAWKRFVQVLDHNALSADDEDRVVEGARQAFHRFAELLRRSFGLAA</sequence>
<dbReference type="CDD" id="cd19166">
    <property type="entry name" value="HemeO-bac"/>
    <property type="match status" value="1"/>
</dbReference>
<evidence type="ECO:0000313" key="1">
    <source>
        <dbReference type="EMBL" id="NYE83424.1"/>
    </source>
</evidence>
<dbReference type="Pfam" id="PF01126">
    <property type="entry name" value="Heme_oxygenase"/>
    <property type="match status" value="1"/>
</dbReference>
<protein>
    <submittedName>
        <fullName evidence="1">Heme oxygenase</fullName>
    </submittedName>
</protein>
<accession>A0A7Y9IUZ5</accession>
<keyword evidence="2" id="KW-1185">Reference proteome</keyword>
<organism evidence="1 2">
    <name type="scientific">Pigmentiphaga litoralis</name>
    <dbReference type="NCBI Taxonomy" id="516702"/>
    <lineage>
        <taxon>Bacteria</taxon>
        <taxon>Pseudomonadati</taxon>
        <taxon>Pseudomonadota</taxon>
        <taxon>Betaproteobacteria</taxon>
        <taxon>Burkholderiales</taxon>
        <taxon>Alcaligenaceae</taxon>
        <taxon>Pigmentiphaga</taxon>
    </lineage>
</organism>
<dbReference type="EMBL" id="JACBYR010000001">
    <property type="protein sequence ID" value="NYE83424.1"/>
    <property type="molecule type" value="Genomic_DNA"/>
</dbReference>
<dbReference type="Proteomes" id="UP000542125">
    <property type="component" value="Unassembled WGS sequence"/>
</dbReference>
<name>A0A7Y9IUZ5_9BURK</name>
<dbReference type="GO" id="GO:0006788">
    <property type="term" value="P:heme oxidation"/>
    <property type="evidence" value="ECO:0007669"/>
    <property type="project" value="InterPro"/>
</dbReference>
<dbReference type="AlphaFoldDB" id="A0A7Y9IUZ5"/>
<evidence type="ECO:0000313" key="2">
    <source>
        <dbReference type="Proteomes" id="UP000542125"/>
    </source>
</evidence>
<proteinExistence type="predicted"/>